<dbReference type="SUPFAM" id="SSF88946">
    <property type="entry name" value="Sigma2 domain of RNA polymerase sigma factors"/>
    <property type="match status" value="1"/>
</dbReference>
<feature type="domain" description="RNA polymerase sigma-70 region 2" evidence="1">
    <location>
        <begin position="13"/>
        <end position="55"/>
    </location>
</feature>
<keyword evidence="3" id="KW-1185">Reference proteome</keyword>
<dbReference type="eggNOG" id="COG1191">
    <property type="taxonomic scope" value="Bacteria"/>
</dbReference>
<dbReference type="AlphaFoldDB" id="Q7V7K9"/>
<dbReference type="InterPro" id="IPR007627">
    <property type="entry name" value="RNA_pol_sigma70_r2"/>
</dbReference>
<dbReference type="KEGG" id="pmt:PMT_0733"/>
<reference evidence="2 3" key="1">
    <citation type="journal article" date="2003" name="Nature">
        <title>Genome divergence in two Prochlorococcus ecotypes reflects oceanic niche differentiation.</title>
        <authorList>
            <person name="Rocap G."/>
            <person name="Larimer F.W."/>
            <person name="Lamerdin J.E."/>
            <person name="Malfatti S."/>
            <person name="Chain P."/>
            <person name="Ahlgren N.A."/>
            <person name="Arellano A."/>
            <person name="Coleman M."/>
            <person name="Hauser L."/>
            <person name="Hess W.R."/>
            <person name="Johnson Z.I."/>
            <person name="Land M.L."/>
            <person name="Lindell D."/>
            <person name="Post A.F."/>
            <person name="Regala W."/>
            <person name="Shah M."/>
            <person name="Shaw S.L."/>
            <person name="Steglich C."/>
            <person name="Sullivan M.B."/>
            <person name="Ting C.S."/>
            <person name="Tolonen A."/>
            <person name="Webb E.A."/>
            <person name="Zinser E.R."/>
            <person name="Chisholm S.W."/>
        </authorList>
    </citation>
    <scope>NUCLEOTIDE SEQUENCE [LARGE SCALE GENOMIC DNA]</scope>
    <source>
        <strain evidence="3">MIT 9313</strain>
    </source>
</reference>
<gene>
    <name evidence="2" type="ordered locus">PMT_0733</name>
</gene>
<dbReference type="Pfam" id="PF04542">
    <property type="entry name" value="Sigma70_r2"/>
    <property type="match status" value="1"/>
</dbReference>
<dbReference type="OrthoDB" id="1185556at2"/>
<evidence type="ECO:0000313" key="3">
    <source>
        <dbReference type="Proteomes" id="UP000001423"/>
    </source>
</evidence>
<organism evidence="2 3">
    <name type="scientific">Prochlorococcus marinus (strain MIT 9313)</name>
    <dbReference type="NCBI Taxonomy" id="74547"/>
    <lineage>
        <taxon>Bacteria</taxon>
        <taxon>Bacillati</taxon>
        <taxon>Cyanobacteriota</taxon>
        <taxon>Cyanophyceae</taxon>
        <taxon>Synechococcales</taxon>
        <taxon>Prochlorococcaceae</taxon>
        <taxon>Prochlorococcus</taxon>
    </lineage>
</organism>
<dbReference type="InterPro" id="IPR013325">
    <property type="entry name" value="RNA_pol_sigma_r2"/>
</dbReference>
<accession>Q7V7K9</accession>
<dbReference type="Proteomes" id="UP000001423">
    <property type="component" value="Chromosome"/>
</dbReference>
<dbReference type="EMBL" id="BX548175">
    <property type="protein sequence ID" value="CAE20908.1"/>
    <property type="molecule type" value="Genomic_DNA"/>
</dbReference>
<dbReference type="GO" id="GO:0003700">
    <property type="term" value="F:DNA-binding transcription factor activity"/>
    <property type="evidence" value="ECO:0007669"/>
    <property type="project" value="InterPro"/>
</dbReference>
<dbReference type="HOGENOM" id="CLU_2586899_0_0_3"/>
<sequence>MMNAKLKRRNKQIEEHLQLVRPIALHYAFRTGQDKEDLTQVGMLGLIRAAHSFKPVNQYHFPPLQNRIYVVPSFTTSGIV</sequence>
<evidence type="ECO:0000259" key="1">
    <source>
        <dbReference type="Pfam" id="PF04542"/>
    </source>
</evidence>
<evidence type="ECO:0000313" key="2">
    <source>
        <dbReference type="EMBL" id="CAE20908.1"/>
    </source>
</evidence>
<dbReference type="Gene3D" id="1.10.1740.10">
    <property type="match status" value="1"/>
</dbReference>
<name>Q7V7K9_PROMM</name>
<proteinExistence type="predicted"/>
<protein>
    <recommendedName>
        <fullName evidence="1">RNA polymerase sigma-70 region 2 domain-containing protein</fullName>
    </recommendedName>
</protein>
<dbReference type="GO" id="GO:0006352">
    <property type="term" value="P:DNA-templated transcription initiation"/>
    <property type="evidence" value="ECO:0007669"/>
    <property type="project" value="InterPro"/>
</dbReference>